<sequence>KWRRLECKSATIVEAGCGSVHAHCPRGPHHAACPPGPCKDRGRRLGDNPRVRLPNSLALSRLRLMRGATGSTARRSPRTTSSWPWGSAPV</sequence>
<gene>
    <name evidence="2" type="ORF">PHJA_002966800</name>
</gene>
<feature type="region of interest" description="Disordered" evidence="1">
    <location>
        <begin position="29"/>
        <end position="51"/>
    </location>
</feature>
<feature type="compositionally biased region" description="Basic and acidic residues" evidence="1">
    <location>
        <begin position="38"/>
        <end position="50"/>
    </location>
</feature>
<evidence type="ECO:0000313" key="3">
    <source>
        <dbReference type="Proteomes" id="UP000653305"/>
    </source>
</evidence>
<keyword evidence="3" id="KW-1185">Reference proteome</keyword>
<feature type="compositionally biased region" description="Low complexity" evidence="1">
    <location>
        <begin position="68"/>
        <end position="90"/>
    </location>
</feature>
<protein>
    <submittedName>
        <fullName evidence="2">Nuclear transcription factor y subunit b-9</fullName>
    </submittedName>
</protein>
<accession>A0A830D6R7</accession>
<reference evidence="2" key="1">
    <citation type="submission" date="2020-07" db="EMBL/GenBank/DDBJ databases">
        <title>Ethylene signaling mediates host invasion by parasitic plants.</title>
        <authorList>
            <person name="Yoshida S."/>
        </authorList>
    </citation>
    <scope>NUCLEOTIDE SEQUENCE</scope>
    <source>
        <strain evidence="2">Okayama</strain>
    </source>
</reference>
<comment type="caution">
    <text evidence="2">The sequence shown here is derived from an EMBL/GenBank/DDBJ whole genome shotgun (WGS) entry which is preliminary data.</text>
</comment>
<dbReference type="EMBL" id="BMAC01003699">
    <property type="protein sequence ID" value="GFQ08228.1"/>
    <property type="molecule type" value="Genomic_DNA"/>
</dbReference>
<dbReference type="Proteomes" id="UP000653305">
    <property type="component" value="Unassembled WGS sequence"/>
</dbReference>
<proteinExistence type="predicted"/>
<feature type="non-terminal residue" evidence="2">
    <location>
        <position position="1"/>
    </location>
</feature>
<evidence type="ECO:0000313" key="2">
    <source>
        <dbReference type="EMBL" id="GFQ08228.1"/>
    </source>
</evidence>
<evidence type="ECO:0000256" key="1">
    <source>
        <dbReference type="SAM" id="MobiDB-lite"/>
    </source>
</evidence>
<feature type="region of interest" description="Disordered" evidence="1">
    <location>
        <begin position="64"/>
        <end position="90"/>
    </location>
</feature>
<organism evidence="2 3">
    <name type="scientific">Phtheirospermum japonicum</name>
    <dbReference type="NCBI Taxonomy" id="374723"/>
    <lineage>
        <taxon>Eukaryota</taxon>
        <taxon>Viridiplantae</taxon>
        <taxon>Streptophyta</taxon>
        <taxon>Embryophyta</taxon>
        <taxon>Tracheophyta</taxon>
        <taxon>Spermatophyta</taxon>
        <taxon>Magnoliopsida</taxon>
        <taxon>eudicotyledons</taxon>
        <taxon>Gunneridae</taxon>
        <taxon>Pentapetalae</taxon>
        <taxon>asterids</taxon>
        <taxon>lamiids</taxon>
        <taxon>Lamiales</taxon>
        <taxon>Orobanchaceae</taxon>
        <taxon>Orobanchaceae incertae sedis</taxon>
        <taxon>Phtheirospermum</taxon>
    </lineage>
</organism>
<dbReference type="AlphaFoldDB" id="A0A830D6R7"/>
<name>A0A830D6R7_9LAMI</name>